<dbReference type="HOGENOM" id="CLU_092140_0_0_1"/>
<dbReference type="OMA" id="TGHCPLG"/>
<gene>
    <name evidence="4" type="ORF">GLOTRDRAFT_70461</name>
</gene>
<dbReference type="AlphaFoldDB" id="S7S0G9"/>
<dbReference type="SMART" id="SM00212">
    <property type="entry name" value="UBCc"/>
    <property type="match status" value="1"/>
</dbReference>
<dbReference type="Pfam" id="PF00179">
    <property type="entry name" value="UQ_con"/>
    <property type="match status" value="1"/>
</dbReference>
<dbReference type="SUPFAM" id="SSF54495">
    <property type="entry name" value="UBC-like"/>
    <property type="match status" value="1"/>
</dbReference>
<dbReference type="OrthoDB" id="5596422at2759"/>
<dbReference type="STRING" id="670483.S7S0G9"/>
<dbReference type="InterPro" id="IPR000608">
    <property type="entry name" value="UBC"/>
</dbReference>
<accession>S7S0G9</accession>
<dbReference type="EMBL" id="KB469297">
    <property type="protein sequence ID" value="EPQ59219.1"/>
    <property type="molecule type" value="Genomic_DNA"/>
</dbReference>
<feature type="region of interest" description="Disordered" evidence="2">
    <location>
        <begin position="1"/>
        <end position="24"/>
    </location>
</feature>
<evidence type="ECO:0000313" key="4">
    <source>
        <dbReference type="EMBL" id="EPQ59219.1"/>
    </source>
</evidence>
<dbReference type="GeneID" id="19308088"/>
<dbReference type="InterPro" id="IPR016135">
    <property type="entry name" value="UBQ-conjugating_enzyme/RWD"/>
</dbReference>
<dbReference type="eggNOG" id="KOG0429">
    <property type="taxonomic scope" value="Eukaryota"/>
</dbReference>
<evidence type="ECO:0000256" key="1">
    <source>
        <dbReference type="ARBA" id="ARBA00022786"/>
    </source>
</evidence>
<evidence type="ECO:0000259" key="3">
    <source>
        <dbReference type="PROSITE" id="PS50127"/>
    </source>
</evidence>
<dbReference type="Proteomes" id="UP000030669">
    <property type="component" value="Unassembled WGS sequence"/>
</dbReference>
<organism evidence="4 5">
    <name type="scientific">Gloeophyllum trabeum (strain ATCC 11539 / FP-39264 / Madison 617)</name>
    <name type="common">Brown rot fungus</name>
    <dbReference type="NCBI Taxonomy" id="670483"/>
    <lineage>
        <taxon>Eukaryota</taxon>
        <taxon>Fungi</taxon>
        <taxon>Dikarya</taxon>
        <taxon>Basidiomycota</taxon>
        <taxon>Agaricomycotina</taxon>
        <taxon>Agaricomycetes</taxon>
        <taxon>Gloeophyllales</taxon>
        <taxon>Gloeophyllaceae</taxon>
        <taxon>Gloeophyllum</taxon>
    </lineage>
</organism>
<dbReference type="KEGG" id="gtr:GLOTRDRAFT_70461"/>
<keyword evidence="5" id="KW-1185">Reference proteome</keyword>
<dbReference type="Gene3D" id="3.10.110.10">
    <property type="entry name" value="Ubiquitin Conjugating Enzyme"/>
    <property type="match status" value="1"/>
</dbReference>
<reference evidence="4 5" key="1">
    <citation type="journal article" date="2012" name="Science">
        <title>The Paleozoic origin of enzymatic lignin decomposition reconstructed from 31 fungal genomes.</title>
        <authorList>
            <person name="Floudas D."/>
            <person name="Binder M."/>
            <person name="Riley R."/>
            <person name="Barry K."/>
            <person name="Blanchette R.A."/>
            <person name="Henrissat B."/>
            <person name="Martinez A.T."/>
            <person name="Otillar R."/>
            <person name="Spatafora J.W."/>
            <person name="Yadav J.S."/>
            <person name="Aerts A."/>
            <person name="Benoit I."/>
            <person name="Boyd A."/>
            <person name="Carlson A."/>
            <person name="Copeland A."/>
            <person name="Coutinho P.M."/>
            <person name="de Vries R.P."/>
            <person name="Ferreira P."/>
            <person name="Findley K."/>
            <person name="Foster B."/>
            <person name="Gaskell J."/>
            <person name="Glotzer D."/>
            <person name="Gorecki P."/>
            <person name="Heitman J."/>
            <person name="Hesse C."/>
            <person name="Hori C."/>
            <person name="Igarashi K."/>
            <person name="Jurgens J.A."/>
            <person name="Kallen N."/>
            <person name="Kersten P."/>
            <person name="Kohler A."/>
            <person name="Kuees U."/>
            <person name="Kumar T.K.A."/>
            <person name="Kuo A."/>
            <person name="LaButti K."/>
            <person name="Larrondo L.F."/>
            <person name="Lindquist E."/>
            <person name="Ling A."/>
            <person name="Lombard V."/>
            <person name="Lucas S."/>
            <person name="Lundell T."/>
            <person name="Martin R."/>
            <person name="McLaughlin D.J."/>
            <person name="Morgenstern I."/>
            <person name="Morin E."/>
            <person name="Murat C."/>
            <person name="Nagy L.G."/>
            <person name="Nolan M."/>
            <person name="Ohm R.A."/>
            <person name="Patyshakuliyeva A."/>
            <person name="Rokas A."/>
            <person name="Ruiz-Duenas F.J."/>
            <person name="Sabat G."/>
            <person name="Salamov A."/>
            <person name="Samejima M."/>
            <person name="Schmutz J."/>
            <person name="Slot J.C."/>
            <person name="St John F."/>
            <person name="Stenlid J."/>
            <person name="Sun H."/>
            <person name="Sun S."/>
            <person name="Syed K."/>
            <person name="Tsang A."/>
            <person name="Wiebenga A."/>
            <person name="Young D."/>
            <person name="Pisabarro A."/>
            <person name="Eastwood D.C."/>
            <person name="Martin F."/>
            <person name="Cullen D."/>
            <person name="Grigoriev I.V."/>
            <person name="Hibbett D.S."/>
        </authorList>
    </citation>
    <scope>NUCLEOTIDE SEQUENCE [LARGE SCALE GENOMIC DNA]</scope>
    <source>
        <strain evidence="4 5">ATCC 11539</strain>
    </source>
</reference>
<sequence>MQPPSEPRSKARPTGTSSVPASDAQSASAVAKTAISLEYASLRYRGHCPLGMYITPSPDNLLVWDGVFFVHVRYYTDAILKFRLLFPTNYPDRPPKVVFITDVFHPLVSQQNGSFNLAPRFRPWRPKEHHVFDVLHWIKASFKKHALDKLTEEDCFNKEAHRYNDSTSSFAALATQSSMLSQSPSALFDHDHPSLAGRGRHTMTFRDLKPEEVSTLQSRVGLRPWNEDSS</sequence>
<feature type="domain" description="UBC core" evidence="3">
    <location>
        <begin position="30"/>
        <end position="183"/>
    </location>
</feature>
<protein>
    <submittedName>
        <fullName evidence="4">UBC-like protein</fullName>
    </submittedName>
</protein>
<dbReference type="RefSeq" id="XP_007862268.1">
    <property type="nucleotide sequence ID" value="XM_007864077.1"/>
</dbReference>
<proteinExistence type="predicted"/>
<evidence type="ECO:0000313" key="5">
    <source>
        <dbReference type="Proteomes" id="UP000030669"/>
    </source>
</evidence>
<dbReference type="CDD" id="cd23814">
    <property type="entry name" value="UEV_AKTIP"/>
    <property type="match status" value="1"/>
</dbReference>
<dbReference type="InterPro" id="IPR050113">
    <property type="entry name" value="Ub_conjugating_enzyme"/>
</dbReference>
<dbReference type="PANTHER" id="PTHR24067">
    <property type="entry name" value="UBIQUITIN-CONJUGATING ENZYME E2"/>
    <property type="match status" value="1"/>
</dbReference>
<name>S7S0G9_GLOTA</name>
<dbReference type="PROSITE" id="PS50127">
    <property type="entry name" value="UBC_2"/>
    <property type="match status" value="1"/>
</dbReference>
<evidence type="ECO:0000256" key="2">
    <source>
        <dbReference type="SAM" id="MobiDB-lite"/>
    </source>
</evidence>
<feature type="compositionally biased region" description="Polar residues" evidence="2">
    <location>
        <begin position="14"/>
        <end position="24"/>
    </location>
</feature>
<keyword evidence="1" id="KW-0833">Ubl conjugation pathway</keyword>